<keyword evidence="3" id="KW-1185">Reference proteome</keyword>
<evidence type="ECO:0000313" key="2">
    <source>
        <dbReference type="EMBL" id="KAJ8099077.1"/>
    </source>
</evidence>
<dbReference type="EMBL" id="JARPMG010000007">
    <property type="protein sequence ID" value="KAJ8099077.1"/>
    <property type="molecule type" value="Genomic_DNA"/>
</dbReference>
<name>A0AAD7QST5_9ASCO</name>
<feature type="compositionally biased region" description="Basic and acidic residues" evidence="1">
    <location>
        <begin position="70"/>
        <end position="79"/>
    </location>
</feature>
<accession>A0AAD7QST5</accession>
<organism evidence="2 3">
    <name type="scientific">Lipomyces tetrasporus</name>
    <dbReference type="NCBI Taxonomy" id="54092"/>
    <lineage>
        <taxon>Eukaryota</taxon>
        <taxon>Fungi</taxon>
        <taxon>Dikarya</taxon>
        <taxon>Ascomycota</taxon>
        <taxon>Saccharomycotina</taxon>
        <taxon>Lipomycetes</taxon>
        <taxon>Lipomycetales</taxon>
        <taxon>Lipomycetaceae</taxon>
        <taxon>Lipomyces</taxon>
    </lineage>
</organism>
<dbReference type="GeneID" id="80879491"/>
<dbReference type="Proteomes" id="UP001217417">
    <property type="component" value="Unassembled WGS sequence"/>
</dbReference>
<comment type="caution">
    <text evidence="2">The sequence shown here is derived from an EMBL/GenBank/DDBJ whole genome shotgun (WGS) entry which is preliminary data.</text>
</comment>
<gene>
    <name evidence="2" type="ORF">POJ06DRAFT_127320</name>
</gene>
<reference evidence="2" key="1">
    <citation type="submission" date="2023-03" db="EMBL/GenBank/DDBJ databases">
        <title>Near-Complete genome sequence of Lipomyces tetrasporous NRRL Y-64009, an oleaginous yeast capable of growing on lignocellulosic hydrolysates.</title>
        <authorList>
            <consortium name="Lawrence Berkeley National Laboratory"/>
            <person name="Jagtap S.S."/>
            <person name="Liu J.-J."/>
            <person name="Walukiewicz H.E."/>
            <person name="Pangilinan J."/>
            <person name="Lipzen A."/>
            <person name="Ahrendt S."/>
            <person name="Koriabine M."/>
            <person name="Cobaugh K."/>
            <person name="Salamov A."/>
            <person name="Yoshinaga Y."/>
            <person name="Ng V."/>
            <person name="Daum C."/>
            <person name="Grigoriev I.V."/>
            <person name="Slininger P.J."/>
            <person name="Dien B.S."/>
            <person name="Jin Y.-S."/>
            <person name="Rao C.V."/>
        </authorList>
    </citation>
    <scope>NUCLEOTIDE SEQUENCE</scope>
    <source>
        <strain evidence="2">NRRL Y-64009</strain>
    </source>
</reference>
<feature type="region of interest" description="Disordered" evidence="1">
    <location>
        <begin position="60"/>
        <end position="79"/>
    </location>
</feature>
<evidence type="ECO:0000313" key="3">
    <source>
        <dbReference type="Proteomes" id="UP001217417"/>
    </source>
</evidence>
<evidence type="ECO:0000256" key="1">
    <source>
        <dbReference type="SAM" id="MobiDB-lite"/>
    </source>
</evidence>
<protein>
    <submittedName>
        <fullName evidence="2">Uncharacterized protein</fullName>
    </submittedName>
</protein>
<dbReference type="AlphaFoldDB" id="A0AAD7QST5"/>
<sequence>MCREIVTISPCCGRQRCVSTVPCAGYPICRAMELVTMADPLRSRRSRRFRFDIRQSEPSRSLGRPVRRVSALEDDKENSSREYYEHGSVLENEQFATAQVSDHKEIDPTHDRALAIEVGRRKPKVLALLGVESSGTIPGEMSRTRSPIKRQWSSMKQPRNCLRVVFDVERNGASANVALNLGKPRLMRLNEV</sequence>
<proteinExistence type="predicted"/>
<dbReference type="RefSeq" id="XP_056042527.1">
    <property type="nucleotide sequence ID" value="XM_056184325.1"/>
</dbReference>